<evidence type="ECO:0000256" key="1">
    <source>
        <dbReference type="SAM" id="Phobius"/>
    </source>
</evidence>
<dbReference type="EMBL" id="DSOK01000299">
    <property type="protein sequence ID" value="HEN15908.1"/>
    <property type="molecule type" value="Genomic_DNA"/>
</dbReference>
<comment type="caution">
    <text evidence="2">The sequence shown here is derived from an EMBL/GenBank/DDBJ whole genome shotgun (WGS) entry which is preliminary data.</text>
</comment>
<reference evidence="2" key="1">
    <citation type="journal article" date="2020" name="mSystems">
        <title>Genome- and Community-Level Interaction Insights into Carbon Utilization and Element Cycling Functions of Hydrothermarchaeota in Hydrothermal Sediment.</title>
        <authorList>
            <person name="Zhou Z."/>
            <person name="Liu Y."/>
            <person name="Xu W."/>
            <person name="Pan J."/>
            <person name="Luo Z.H."/>
            <person name="Li M."/>
        </authorList>
    </citation>
    <scope>NUCLEOTIDE SEQUENCE [LARGE SCALE GENOMIC DNA]</scope>
    <source>
        <strain evidence="2">SpSt-339</strain>
    </source>
</reference>
<protein>
    <submittedName>
        <fullName evidence="2">Uncharacterized protein</fullName>
    </submittedName>
</protein>
<keyword evidence="1" id="KW-1133">Transmembrane helix</keyword>
<sequence length="104" mass="11601">MNRDEAWQDWLARRRDGPRTGMADRIMSAWQKEGTDAAVAQPAPSSRRGVFGRLIPYVLWCAAALVCVVRVYSVVSLLVSPVVMQSEEAEPQELANEQLVVSRT</sequence>
<organism evidence="2">
    <name type="scientific">Schlesneria paludicola</name>
    <dbReference type="NCBI Taxonomy" id="360056"/>
    <lineage>
        <taxon>Bacteria</taxon>
        <taxon>Pseudomonadati</taxon>
        <taxon>Planctomycetota</taxon>
        <taxon>Planctomycetia</taxon>
        <taxon>Planctomycetales</taxon>
        <taxon>Planctomycetaceae</taxon>
        <taxon>Schlesneria</taxon>
    </lineage>
</organism>
<feature type="transmembrane region" description="Helical" evidence="1">
    <location>
        <begin position="57"/>
        <end position="79"/>
    </location>
</feature>
<keyword evidence="1" id="KW-0472">Membrane</keyword>
<dbReference type="AlphaFoldDB" id="A0A7C2NVS2"/>
<gene>
    <name evidence="2" type="ORF">ENQ76_10635</name>
</gene>
<keyword evidence="1" id="KW-0812">Transmembrane</keyword>
<proteinExistence type="predicted"/>
<evidence type="ECO:0000313" key="2">
    <source>
        <dbReference type="EMBL" id="HEN15908.1"/>
    </source>
</evidence>
<name>A0A7C2NVS2_9PLAN</name>
<accession>A0A7C2NVS2</accession>